<dbReference type="Gene3D" id="1.10.150.50">
    <property type="entry name" value="Transcription Factor, Ets-1"/>
    <property type="match status" value="1"/>
</dbReference>
<proteinExistence type="predicted"/>
<dbReference type="InterPro" id="IPR013761">
    <property type="entry name" value="SAM/pointed_sf"/>
</dbReference>
<feature type="compositionally biased region" description="Polar residues" evidence="1">
    <location>
        <begin position="1"/>
        <end position="20"/>
    </location>
</feature>
<keyword evidence="3" id="KW-1185">Reference proteome</keyword>
<feature type="region of interest" description="Disordered" evidence="1">
    <location>
        <begin position="1"/>
        <end position="37"/>
    </location>
</feature>
<evidence type="ECO:0000256" key="1">
    <source>
        <dbReference type="SAM" id="MobiDB-lite"/>
    </source>
</evidence>
<reference evidence="2" key="1">
    <citation type="submission" date="2021-06" db="EMBL/GenBank/DDBJ databases">
        <authorList>
            <person name="Kallberg Y."/>
            <person name="Tangrot J."/>
            <person name="Rosling A."/>
        </authorList>
    </citation>
    <scope>NUCLEOTIDE SEQUENCE</scope>
    <source>
        <strain evidence="2">MA453B</strain>
    </source>
</reference>
<evidence type="ECO:0000313" key="2">
    <source>
        <dbReference type="EMBL" id="CAG8780552.1"/>
    </source>
</evidence>
<name>A0A9N9JG10_9GLOM</name>
<comment type="caution">
    <text evidence="2">The sequence shown here is derived from an EMBL/GenBank/DDBJ whole genome shotgun (WGS) entry which is preliminary data.</text>
</comment>
<feature type="non-terminal residue" evidence="2">
    <location>
        <position position="281"/>
    </location>
</feature>
<dbReference type="Proteomes" id="UP000789405">
    <property type="component" value="Unassembled WGS sequence"/>
</dbReference>
<dbReference type="AlphaFoldDB" id="A0A9N9JG10"/>
<evidence type="ECO:0000313" key="3">
    <source>
        <dbReference type="Proteomes" id="UP000789405"/>
    </source>
</evidence>
<gene>
    <name evidence="2" type="ORF">DERYTH_LOCUS19594</name>
</gene>
<dbReference type="OrthoDB" id="2426352at2759"/>
<accession>A0A9N9JG10</accession>
<organism evidence="2 3">
    <name type="scientific">Dentiscutata erythropus</name>
    <dbReference type="NCBI Taxonomy" id="1348616"/>
    <lineage>
        <taxon>Eukaryota</taxon>
        <taxon>Fungi</taxon>
        <taxon>Fungi incertae sedis</taxon>
        <taxon>Mucoromycota</taxon>
        <taxon>Glomeromycotina</taxon>
        <taxon>Glomeromycetes</taxon>
        <taxon>Diversisporales</taxon>
        <taxon>Gigasporaceae</taxon>
        <taxon>Dentiscutata</taxon>
    </lineage>
</organism>
<protein>
    <submittedName>
        <fullName evidence="2">4940_t:CDS:1</fullName>
    </submittedName>
</protein>
<dbReference type="EMBL" id="CAJVPY010021718">
    <property type="protein sequence ID" value="CAG8780552.1"/>
    <property type="molecule type" value="Genomic_DNA"/>
</dbReference>
<sequence length="281" mass="32069">AQSSSTKSKAGYNRSSSPSSPVLEPKEDKVSSPTQGNSSVSEYIKMIKLYAISIGKDLDDIDVKEKFLVGLSPDNEKRVEEFGIKKPLSEIFNFLHEIADDLSAHGTKIANELDGKNNTTITVEIKRILTDDVYRKLIAEINTKIINELSTRLSEINTELNSKLIAEITKINTRDAGYASEVQKIFSMVNNITTKVNNIEEACRNEFSRINVVIEDLQNKINQHYTVVQRSDFDQQNEDFQIIEEYRISGQEFFKLTKEELRDYGLKERPATRITKFFEEL</sequence>
<feature type="non-terminal residue" evidence="2">
    <location>
        <position position="1"/>
    </location>
</feature>